<feature type="compositionally biased region" description="Low complexity" evidence="5">
    <location>
        <begin position="42"/>
        <end position="58"/>
    </location>
</feature>
<dbReference type="InterPro" id="IPR004827">
    <property type="entry name" value="bZIP"/>
</dbReference>
<evidence type="ECO:0000256" key="5">
    <source>
        <dbReference type="SAM" id="MobiDB-lite"/>
    </source>
</evidence>
<protein>
    <submittedName>
        <fullName evidence="7">DNA-binding transcription factor yap1</fullName>
    </submittedName>
</protein>
<feature type="compositionally biased region" description="Basic and acidic residues" evidence="5">
    <location>
        <begin position="157"/>
        <end position="170"/>
    </location>
</feature>
<organism evidence="7 8">
    <name type="scientific">Extremus antarcticus</name>
    <dbReference type="NCBI Taxonomy" id="702011"/>
    <lineage>
        <taxon>Eukaryota</taxon>
        <taxon>Fungi</taxon>
        <taxon>Dikarya</taxon>
        <taxon>Ascomycota</taxon>
        <taxon>Pezizomycotina</taxon>
        <taxon>Dothideomycetes</taxon>
        <taxon>Dothideomycetidae</taxon>
        <taxon>Mycosphaerellales</taxon>
        <taxon>Extremaceae</taxon>
        <taxon>Extremus</taxon>
    </lineage>
</organism>
<keyword evidence="8" id="KW-1185">Reference proteome</keyword>
<dbReference type="PROSITE" id="PS00036">
    <property type="entry name" value="BZIP_BASIC"/>
    <property type="match status" value="1"/>
</dbReference>
<evidence type="ECO:0000313" key="8">
    <source>
        <dbReference type="Proteomes" id="UP001271007"/>
    </source>
</evidence>
<feature type="compositionally biased region" description="Low complexity" evidence="5">
    <location>
        <begin position="328"/>
        <end position="345"/>
    </location>
</feature>
<feature type="region of interest" description="Disordered" evidence="5">
    <location>
        <begin position="1"/>
        <end position="94"/>
    </location>
</feature>
<feature type="compositionally biased region" description="Polar residues" evidence="5">
    <location>
        <begin position="22"/>
        <end position="41"/>
    </location>
</feature>
<keyword evidence="3" id="KW-0539">Nucleus</keyword>
<dbReference type="GO" id="GO:0005737">
    <property type="term" value="C:cytoplasm"/>
    <property type="evidence" value="ECO:0007669"/>
    <property type="project" value="UniProtKB-SubCell"/>
</dbReference>
<evidence type="ECO:0000256" key="1">
    <source>
        <dbReference type="ARBA" id="ARBA00004123"/>
    </source>
</evidence>
<evidence type="ECO:0000256" key="4">
    <source>
        <dbReference type="ARBA" id="ARBA00038132"/>
    </source>
</evidence>
<dbReference type="InterPro" id="IPR013910">
    <property type="entry name" value="TF_PAP1"/>
</dbReference>
<dbReference type="EMBL" id="JAWDJX010000059">
    <property type="protein sequence ID" value="KAK3047618.1"/>
    <property type="molecule type" value="Genomic_DNA"/>
</dbReference>
<dbReference type="Gene3D" id="1.20.5.170">
    <property type="match status" value="1"/>
</dbReference>
<dbReference type="GO" id="GO:0034599">
    <property type="term" value="P:cellular response to oxidative stress"/>
    <property type="evidence" value="ECO:0007669"/>
    <property type="project" value="UniProtKB-ARBA"/>
</dbReference>
<dbReference type="InterPro" id="IPR050936">
    <property type="entry name" value="AP-1-like"/>
</dbReference>
<feature type="compositionally biased region" description="Basic and acidic residues" evidence="5">
    <location>
        <begin position="196"/>
        <end position="223"/>
    </location>
</feature>
<dbReference type="Gene3D" id="1.10.238.100">
    <property type="entry name" value="YAP1 redox domain. Chain B"/>
    <property type="match status" value="1"/>
</dbReference>
<accession>A0AAJ0G593</accession>
<keyword evidence="7" id="KW-0238">DNA-binding</keyword>
<feature type="region of interest" description="Disordered" evidence="5">
    <location>
        <begin position="587"/>
        <end position="606"/>
    </location>
</feature>
<gene>
    <name evidence="7" type="primary">YAP1</name>
    <name evidence="7" type="ORF">LTR09_011002</name>
</gene>
<dbReference type="PANTHER" id="PTHR40621">
    <property type="entry name" value="TRANSCRIPTION FACTOR KAPC-RELATED"/>
    <property type="match status" value="1"/>
</dbReference>
<dbReference type="InterPro" id="IPR046347">
    <property type="entry name" value="bZIP_sf"/>
</dbReference>
<feature type="compositionally biased region" description="Polar residues" evidence="5">
    <location>
        <begin position="303"/>
        <end position="327"/>
    </location>
</feature>
<dbReference type="Pfam" id="PF08601">
    <property type="entry name" value="PAP1"/>
    <property type="match status" value="2"/>
</dbReference>
<evidence type="ECO:0000256" key="2">
    <source>
        <dbReference type="ARBA" id="ARBA00004496"/>
    </source>
</evidence>
<comment type="caution">
    <text evidence="7">The sequence shown here is derived from an EMBL/GenBank/DDBJ whole genome shotgun (WGS) entry which is preliminary data.</text>
</comment>
<dbReference type="SUPFAM" id="SSF57959">
    <property type="entry name" value="Leucine zipper domain"/>
    <property type="match status" value="1"/>
</dbReference>
<feature type="domain" description="BZIP" evidence="6">
    <location>
        <begin position="180"/>
        <end position="243"/>
    </location>
</feature>
<name>A0AAJ0G593_9PEZI</name>
<comment type="similarity">
    <text evidence="4">Belongs to the bZIP family. YAP subfamily.</text>
</comment>
<dbReference type="InterPro" id="IPR023167">
    <property type="entry name" value="Yap1_redox_dom_sf"/>
</dbReference>
<reference evidence="7" key="1">
    <citation type="submission" date="2023-04" db="EMBL/GenBank/DDBJ databases">
        <title>Black Yeasts Isolated from many extreme environments.</title>
        <authorList>
            <person name="Coleine C."/>
            <person name="Stajich J.E."/>
            <person name="Selbmann L."/>
        </authorList>
    </citation>
    <scope>NUCLEOTIDE SEQUENCE</scope>
    <source>
        <strain evidence="7">CCFEE 5312</strain>
    </source>
</reference>
<proteinExistence type="inferred from homology"/>
<comment type="subcellular location">
    <subcellularLocation>
        <location evidence="2">Cytoplasm</location>
    </subcellularLocation>
    <subcellularLocation>
        <location evidence="1">Nucleus</location>
    </subcellularLocation>
</comment>
<dbReference type="PROSITE" id="PS50217">
    <property type="entry name" value="BZIP"/>
    <property type="match status" value="1"/>
</dbReference>
<feature type="region of interest" description="Disordered" evidence="5">
    <location>
        <begin position="126"/>
        <end position="223"/>
    </location>
</feature>
<evidence type="ECO:0000313" key="7">
    <source>
        <dbReference type="EMBL" id="KAK3047618.1"/>
    </source>
</evidence>
<feature type="compositionally biased region" description="Basic and acidic residues" evidence="5">
    <location>
        <begin position="139"/>
        <end position="148"/>
    </location>
</feature>
<sequence length="731" mass="78878">MVLYPSADEIRQQQQQVAAARTSLQSMPTQPGQTSQQSDRYLSQNQQDLLLAALNSQAGSTTRTSAQRGRAESTKKTKSDSAENMNGANDDGLFMSPQQAELENFSADYTPDLDYLDGDNFDFEDADLGGEMIGALPGEQHEKRKMSEDDYDDEEGDPKRQETQEGEKSAKKPGRKPLTNEPTTKRKAQNRAAQRAFRERKERHLKDLETKVNDLTKTQEADKHENGLLKAQVDRLQIELREYRKRLTLNGGSGTNRSPPLAGLNGPTRSNSNPSNNGNGNFNFDFPKFGALPGSQIFGNQSYNHSSIGLGQRGSITPPITQSPSNHGSFSGPSNPQNSQSRSNSMGRSTSPQSASVSNHASPSAQAGIVNPAFTTYSTNNNMHGFASTLPQMNGAGDPFGDLFSPSILKTASVDSTGSYFNDNAQVGVSAKPNNGSGGDTIAGLNRVFQFNSNGSTSDSASPESASSASQWNANANSSCGTSPEPSHESPANKAKNAETFCDKINPATEQLSMNQSPFINQQFSDGAFSVPSLDSFDPVLFGDYRNNQDPLLNGDFTGGFFDEALNPGTFDMASPSNLFGILQSPQQTHSSLGLPSGAANAPTPSRNLMEEMDKARDGGDDDYGLPSTMQPQMSESGKLISCNNIWNQLQSNPDFQEGKFDLDGLCSELRAKARCSESGVMVDQNHVDAALRKLGKKDEKTGQYTGAPHGLMFEQESWDNVLKRLGGNRA</sequence>
<dbReference type="Pfam" id="PF00170">
    <property type="entry name" value="bZIP_1"/>
    <property type="match status" value="1"/>
</dbReference>
<dbReference type="GO" id="GO:0001228">
    <property type="term" value="F:DNA-binding transcription activator activity, RNA polymerase II-specific"/>
    <property type="evidence" value="ECO:0007669"/>
    <property type="project" value="TreeGrafter"/>
</dbReference>
<feature type="region of interest" description="Disordered" evidence="5">
    <location>
        <begin position="249"/>
        <end position="282"/>
    </location>
</feature>
<evidence type="ECO:0000259" key="6">
    <source>
        <dbReference type="PROSITE" id="PS50217"/>
    </source>
</evidence>
<evidence type="ECO:0000256" key="3">
    <source>
        <dbReference type="ARBA" id="ARBA00023242"/>
    </source>
</evidence>
<dbReference type="Proteomes" id="UP001271007">
    <property type="component" value="Unassembled WGS sequence"/>
</dbReference>
<feature type="compositionally biased region" description="Low complexity" evidence="5">
    <location>
        <begin position="456"/>
        <end position="479"/>
    </location>
</feature>
<feature type="region of interest" description="Disordered" evidence="5">
    <location>
        <begin position="303"/>
        <end position="365"/>
    </location>
</feature>
<dbReference type="GO" id="GO:0000976">
    <property type="term" value="F:transcription cis-regulatory region binding"/>
    <property type="evidence" value="ECO:0007669"/>
    <property type="project" value="InterPro"/>
</dbReference>
<dbReference type="SMART" id="SM00338">
    <property type="entry name" value="BRLZ"/>
    <property type="match status" value="1"/>
</dbReference>
<feature type="compositionally biased region" description="Polar residues" evidence="5">
    <location>
        <begin position="346"/>
        <end position="365"/>
    </location>
</feature>
<feature type="region of interest" description="Disordered" evidence="5">
    <location>
        <begin position="454"/>
        <end position="495"/>
    </location>
</feature>
<feature type="compositionally biased region" description="Basic and acidic residues" evidence="5">
    <location>
        <begin position="69"/>
        <end position="81"/>
    </location>
</feature>
<dbReference type="AlphaFoldDB" id="A0AAJ0G593"/>
<dbReference type="SUPFAM" id="SSF111430">
    <property type="entry name" value="YAP1 redox domain"/>
    <property type="match status" value="1"/>
</dbReference>
<dbReference type="PANTHER" id="PTHR40621:SF6">
    <property type="entry name" value="AP-1-LIKE TRANSCRIPTION FACTOR YAP1-RELATED"/>
    <property type="match status" value="1"/>
</dbReference>
<dbReference type="CDD" id="cd14688">
    <property type="entry name" value="bZIP_YAP"/>
    <property type="match status" value="1"/>
</dbReference>
<dbReference type="FunFam" id="1.20.5.170:FF:000067">
    <property type="entry name" value="BZIP transcription factor"/>
    <property type="match status" value="1"/>
</dbReference>
<feature type="compositionally biased region" description="Low complexity" evidence="5">
    <location>
        <begin position="265"/>
        <end position="282"/>
    </location>
</feature>
<dbReference type="GO" id="GO:0090575">
    <property type="term" value="C:RNA polymerase II transcription regulator complex"/>
    <property type="evidence" value="ECO:0007669"/>
    <property type="project" value="TreeGrafter"/>
</dbReference>